<dbReference type="RefSeq" id="WP_342807070.1">
    <property type="nucleotide sequence ID" value="NZ_JAOPJZ010000002.1"/>
</dbReference>
<comment type="caution">
    <text evidence="3">The sequence shown here is derived from an EMBL/GenBank/DDBJ whole genome shotgun (WGS) entry which is preliminary data.</text>
</comment>
<dbReference type="Pfam" id="PF25213">
    <property type="entry name" value="HVO_A0261_N"/>
    <property type="match status" value="1"/>
</dbReference>
<sequence>MNPSDQDIAFLANSENRVALLRCLTGGRHARDGLITKVGVSRVTLGRILDECDDRNWITQEGQVCTITPLGSWVLEEYEAFSEMMAAERRVREVFQWFPDEEYGFHIRHLADAKITAVSRANASAPLSQHVRLFENGGEFWSFSFAITLLFLKTCWRHVMNEDITFEWVFTPQVLDVLKNDPELARHSREMLESGRVEYRHYEGTITYIVLGSEKTVNLRLADKEGSPTALIESDIDAVREWAESTFDRYWADATPVGTDAFTG</sequence>
<feature type="domain" description="Methanogenesis regulatory protein FilR1 middle" evidence="1">
    <location>
        <begin position="125"/>
        <end position="253"/>
    </location>
</feature>
<accession>A0AAP2Z711</accession>
<dbReference type="InterPro" id="IPR013561">
    <property type="entry name" value="FilR1_middle_dom"/>
</dbReference>
<evidence type="ECO:0000313" key="4">
    <source>
        <dbReference type="Proteomes" id="UP001321047"/>
    </source>
</evidence>
<proteinExistence type="predicted"/>
<evidence type="ECO:0000259" key="1">
    <source>
        <dbReference type="Pfam" id="PF08350"/>
    </source>
</evidence>
<gene>
    <name evidence="3" type="ORF">OB919_05155</name>
</gene>
<reference evidence="3 4" key="1">
    <citation type="submission" date="2022-09" db="EMBL/GenBank/DDBJ databases">
        <title>Enrichment on poylsaccharides allowed isolation of novel metabolic and taxonomic groups of Haloarchaea.</title>
        <authorList>
            <person name="Sorokin D.Y."/>
            <person name="Elcheninov A.G."/>
            <person name="Khizhniak T.V."/>
            <person name="Kolganova T.V."/>
            <person name="Kublanov I.V."/>
        </authorList>
    </citation>
    <scope>NUCLEOTIDE SEQUENCE [LARGE SCALE GENOMIC DNA]</scope>
    <source>
        <strain evidence="3 4">AArc-curdl1</strain>
    </source>
</reference>
<dbReference type="AlphaFoldDB" id="A0AAP2Z711"/>
<organism evidence="3 4">
    <name type="scientific">Natronosalvus hydrolyticus</name>
    <dbReference type="NCBI Taxonomy" id="2979988"/>
    <lineage>
        <taxon>Archaea</taxon>
        <taxon>Methanobacteriati</taxon>
        <taxon>Methanobacteriota</taxon>
        <taxon>Stenosarchaea group</taxon>
        <taxon>Halobacteria</taxon>
        <taxon>Halobacteriales</taxon>
        <taxon>Natrialbaceae</taxon>
        <taxon>Natronosalvus</taxon>
    </lineage>
</organism>
<dbReference type="Pfam" id="PF08350">
    <property type="entry name" value="FilR1_middle"/>
    <property type="match status" value="1"/>
</dbReference>
<evidence type="ECO:0000259" key="2">
    <source>
        <dbReference type="Pfam" id="PF25213"/>
    </source>
</evidence>
<dbReference type="EMBL" id="JAOPJZ010000002">
    <property type="protein sequence ID" value="MCU4751373.1"/>
    <property type="molecule type" value="Genomic_DNA"/>
</dbReference>
<keyword evidence="4" id="KW-1185">Reference proteome</keyword>
<evidence type="ECO:0000313" key="3">
    <source>
        <dbReference type="EMBL" id="MCU4751373.1"/>
    </source>
</evidence>
<protein>
    <submittedName>
        <fullName evidence="3">Uncharacterized protein</fullName>
    </submittedName>
</protein>
<name>A0AAP2Z711_9EURY</name>
<feature type="domain" description="HVO-A0261-like N-terminal" evidence="2">
    <location>
        <begin position="6"/>
        <end position="90"/>
    </location>
</feature>
<dbReference type="Proteomes" id="UP001321047">
    <property type="component" value="Unassembled WGS sequence"/>
</dbReference>
<dbReference type="InterPro" id="IPR057527">
    <property type="entry name" value="HVO_A0261-like_N"/>
</dbReference>